<organism evidence="2 3">
    <name type="scientific">Reyranella aquatilis</name>
    <dbReference type="NCBI Taxonomy" id="2035356"/>
    <lineage>
        <taxon>Bacteria</taxon>
        <taxon>Pseudomonadati</taxon>
        <taxon>Pseudomonadota</taxon>
        <taxon>Alphaproteobacteria</taxon>
        <taxon>Hyphomicrobiales</taxon>
        <taxon>Reyranellaceae</taxon>
        <taxon>Reyranella</taxon>
    </lineage>
</organism>
<reference evidence="2 3" key="1">
    <citation type="submission" date="2021-11" db="EMBL/GenBank/DDBJ databases">
        <authorList>
            <person name="Lee D.-H."/>
            <person name="Kim S.-B."/>
        </authorList>
    </citation>
    <scope>NUCLEOTIDE SEQUENCE [LARGE SCALE GENOMIC DNA]</scope>
    <source>
        <strain evidence="2 3">KCTC 52223</strain>
    </source>
</reference>
<keyword evidence="1" id="KW-0732">Signal</keyword>
<accession>A0ABS8KQY5</accession>
<feature type="chain" id="PRO_5047331410" evidence="1">
    <location>
        <begin position="21"/>
        <end position="141"/>
    </location>
</feature>
<dbReference type="EMBL" id="JAJISD010000002">
    <property type="protein sequence ID" value="MCC8428481.1"/>
    <property type="molecule type" value="Genomic_DNA"/>
</dbReference>
<proteinExistence type="predicted"/>
<evidence type="ECO:0000313" key="3">
    <source>
        <dbReference type="Proteomes" id="UP001198862"/>
    </source>
</evidence>
<keyword evidence="3" id="KW-1185">Reference proteome</keyword>
<protein>
    <submittedName>
        <fullName evidence="2">DUF1036 domain-containing protein</fullName>
    </submittedName>
</protein>
<evidence type="ECO:0000256" key="1">
    <source>
        <dbReference type="SAM" id="SignalP"/>
    </source>
</evidence>
<comment type="caution">
    <text evidence="2">The sequence shown here is derived from an EMBL/GenBank/DDBJ whole genome shotgun (WGS) entry which is preliminary data.</text>
</comment>
<dbReference type="RefSeq" id="WP_230549706.1">
    <property type="nucleotide sequence ID" value="NZ_JAJISD010000002.1"/>
</dbReference>
<gene>
    <name evidence="2" type="ORF">LJ725_05860</name>
</gene>
<dbReference type="InterPro" id="IPR009380">
    <property type="entry name" value="DUF1036"/>
</dbReference>
<sequence length="141" mass="15115">MRFASAVLLAVAGWAVGAAAQPRGPEGFRVCNLTAAEIEVAKALDTGASDGTGRIVISEGWYRLPPNACTVLWSGPLQYDHYLVYAQDKASGREWGGTVPACVTPQAFTIRAGACGPSHQRRLFRQVSVGRQNGWTHNFTP</sequence>
<feature type="signal peptide" evidence="1">
    <location>
        <begin position="1"/>
        <end position="20"/>
    </location>
</feature>
<dbReference type="Pfam" id="PF06282">
    <property type="entry name" value="DUF1036"/>
    <property type="match status" value="1"/>
</dbReference>
<dbReference type="Proteomes" id="UP001198862">
    <property type="component" value="Unassembled WGS sequence"/>
</dbReference>
<name>A0ABS8KQY5_9HYPH</name>
<evidence type="ECO:0000313" key="2">
    <source>
        <dbReference type="EMBL" id="MCC8428481.1"/>
    </source>
</evidence>